<dbReference type="AlphaFoldDB" id="A0A7U9KNW8"/>
<evidence type="ECO:0000259" key="6">
    <source>
        <dbReference type="PROSITE" id="PS51078"/>
    </source>
</evidence>
<protein>
    <submittedName>
        <fullName evidence="7">IclR family transcriptional regulator</fullName>
    </submittedName>
</protein>
<dbReference type="Pfam" id="PF01614">
    <property type="entry name" value="IclR_C"/>
    <property type="match status" value="1"/>
</dbReference>
<gene>
    <name evidence="7" type="ORF">OEIGOIKO_00444</name>
</gene>
<dbReference type="InterPro" id="IPR029016">
    <property type="entry name" value="GAF-like_dom_sf"/>
</dbReference>
<evidence type="ECO:0000259" key="5">
    <source>
        <dbReference type="PROSITE" id="PS51077"/>
    </source>
</evidence>
<dbReference type="GO" id="GO:0045892">
    <property type="term" value="P:negative regulation of DNA-templated transcription"/>
    <property type="evidence" value="ECO:0007669"/>
    <property type="project" value="TreeGrafter"/>
</dbReference>
<feature type="domain" description="IclR-ED" evidence="6">
    <location>
        <begin position="87"/>
        <end position="250"/>
    </location>
</feature>
<keyword evidence="2" id="KW-0238">DNA-binding</keyword>
<dbReference type="InterPro" id="IPR036388">
    <property type="entry name" value="WH-like_DNA-bd_sf"/>
</dbReference>
<organism evidence="7 8">
    <name type="scientific">Streptomyces chrestomyceticus JCM 4735</name>
    <dbReference type="NCBI Taxonomy" id="1306181"/>
    <lineage>
        <taxon>Bacteria</taxon>
        <taxon>Bacillati</taxon>
        <taxon>Actinomycetota</taxon>
        <taxon>Actinomycetes</taxon>
        <taxon>Kitasatosporales</taxon>
        <taxon>Streptomycetaceae</taxon>
        <taxon>Streptomyces</taxon>
    </lineage>
</organism>
<accession>A0A7U9KNW8</accession>
<feature type="domain" description="HTH iclR-type" evidence="5">
    <location>
        <begin position="27"/>
        <end position="86"/>
    </location>
</feature>
<feature type="region of interest" description="Disordered" evidence="4">
    <location>
        <begin position="1"/>
        <end position="23"/>
    </location>
</feature>
<dbReference type="RefSeq" id="WP_125043328.1">
    <property type="nucleotide sequence ID" value="NZ_BHZC01000001.1"/>
</dbReference>
<dbReference type="PANTHER" id="PTHR30136">
    <property type="entry name" value="HELIX-TURN-HELIX TRANSCRIPTIONAL REGULATOR, ICLR FAMILY"/>
    <property type="match status" value="1"/>
</dbReference>
<dbReference type="OrthoDB" id="4103401at2"/>
<dbReference type="Gene3D" id="3.30.450.40">
    <property type="match status" value="1"/>
</dbReference>
<reference evidence="7 8" key="1">
    <citation type="submission" date="2018-11" db="EMBL/GenBank/DDBJ databases">
        <title>Whole genome sequence of Streptomyces chrestomyceticus NBRC 13444(T).</title>
        <authorList>
            <person name="Komaki H."/>
            <person name="Tamura T."/>
        </authorList>
    </citation>
    <scope>NUCLEOTIDE SEQUENCE [LARGE SCALE GENOMIC DNA]</scope>
    <source>
        <strain evidence="7 8">NBRC 13444</strain>
    </source>
</reference>
<evidence type="ECO:0000256" key="2">
    <source>
        <dbReference type="ARBA" id="ARBA00023125"/>
    </source>
</evidence>
<evidence type="ECO:0000256" key="3">
    <source>
        <dbReference type="ARBA" id="ARBA00023163"/>
    </source>
</evidence>
<dbReference type="Gene3D" id="1.10.10.10">
    <property type="entry name" value="Winged helix-like DNA-binding domain superfamily/Winged helix DNA-binding domain"/>
    <property type="match status" value="1"/>
</dbReference>
<evidence type="ECO:0000256" key="4">
    <source>
        <dbReference type="SAM" id="MobiDB-lite"/>
    </source>
</evidence>
<dbReference type="InterPro" id="IPR014757">
    <property type="entry name" value="Tscrpt_reg_IclR_C"/>
</dbReference>
<dbReference type="Proteomes" id="UP000287830">
    <property type="component" value="Unassembled WGS sequence"/>
</dbReference>
<keyword evidence="1" id="KW-0805">Transcription regulation</keyword>
<dbReference type="InterPro" id="IPR036390">
    <property type="entry name" value="WH_DNA-bd_sf"/>
</dbReference>
<dbReference type="PANTHER" id="PTHR30136:SF24">
    <property type="entry name" value="HTH-TYPE TRANSCRIPTIONAL REPRESSOR ALLR"/>
    <property type="match status" value="1"/>
</dbReference>
<proteinExistence type="predicted"/>
<evidence type="ECO:0000313" key="7">
    <source>
        <dbReference type="EMBL" id="GCD32727.1"/>
    </source>
</evidence>
<sequence>MYGSNTATTARWDGSLPAPSTAGAPRRGVLTGAFALLSALQRAEDAGLTALASACGLPKTTAYRLLEQLSDLGAVENRQGRYRIGPHLFRLGHGWQPCPELRPAARRPSRRLASVTGTTVGLAVLYQGQTMTLDWTTALDVTPPPVNDRSVWPWYTAAGKVLVALSGPELPLGPLPGTWPGEAAAIRERGTAFDREEVLEGVCCTAVPVPARSGPPVAALCVLTDPEHRLDRLAEAARRTAAAIGAALGHRR</sequence>
<dbReference type="GO" id="GO:0003677">
    <property type="term" value="F:DNA binding"/>
    <property type="evidence" value="ECO:0007669"/>
    <property type="project" value="UniProtKB-KW"/>
</dbReference>
<keyword evidence="3" id="KW-0804">Transcription</keyword>
<dbReference type="GeneID" id="95619522"/>
<dbReference type="Pfam" id="PF09339">
    <property type="entry name" value="HTH_IclR"/>
    <property type="match status" value="1"/>
</dbReference>
<dbReference type="SMART" id="SM00346">
    <property type="entry name" value="HTH_ICLR"/>
    <property type="match status" value="1"/>
</dbReference>
<dbReference type="InterPro" id="IPR005471">
    <property type="entry name" value="Tscrpt_reg_IclR_N"/>
</dbReference>
<dbReference type="EMBL" id="BHZC01000001">
    <property type="protein sequence ID" value="GCD32727.1"/>
    <property type="molecule type" value="Genomic_DNA"/>
</dbReference>
<dbReference type="PROSITE" id="PS51077">
    <property type="entry name" value="HTH_ICLR"/>
    <property type="match status" value="1"/>
</dbReference>
<dbReference type="SUPFAM" id="SSF55781">
    <property type="entry name" value="GAF domain-like"/>
    <property type="match status" value="1"/>
</dbReference>
<dbReference type="GO" id="GO:0003700">
    <property type="term" value="F:DNA-binding transcription factor activity"/>
    <property type="evidence" value="ECO:0007669"/>
    <property type="project" value="TreeGrafter"/>
</dbReference>
<dbReference type="PROSITE" id="PS51078">
    <property type="entry name" value="ICLR_ED"/>
    <property type="match status" value="1"/>
</dbReference>
<comment type="caution">
    <text evidence="7">The sequence shown here is derived from an EMBL/GenBank/DDBJ whole genome shotgun (WGS) entry which is preliminary data.</text>
</comment>
<dbReference type="SUPFAM" id="SSF46785">
    <property type="entry name" value="Winged helix' DNA-binding domain"/>
    <property type="match status" value="1"/>
</dbReference>
<evidence type="ECO:0000256" key="1">
    <source>
        <dbReference type="ARBA" id="ARBA00023015"/>
    </source>
</evidence>
<dbReference type="InterPro" id="IPR050707">
    <property type="entry name" value="HTH_MetabolicPath_Reg"/>
</dbReference>
<evidence type="ECO:0000313" key="8">
    <source>
        <dbReference type="Proteomes" id="UP000287830"/>
    </source>
</evidence>
<name>A0A7U9KNW8_9ACTN</name>